<evidence type="ECO:0000256" key="5">
    <source>
        <dbReference type="ARBA" id="ARBA00022692"/>
    </source>
</evidence>
<dbReference type="Proteomes" id="UP000288805">
    <property type="component" value="Unassembled WGS sequence"/>
</dbReference>
<feature type="domain" description="Protein kinase" evidence="20">
    <location>
        <begin position="1"/>
        <end position="191"/>
    </location>
</feature>
<dbReference type="EC" id="2.7.11.1" evidence="2"/>
<evidence type="ECO:0000256" key="7">
    <source>
        <dbReference type="ARBA" id="ARBA00022737"/>
    </source>
</evidence>
<protein>
    <recommendedName>
        <fullName evidence="2">non-specific serine/threonine protein kinase</fullName>
        <ecNumber evidence="2">2.7.11.1</ecNumber>
    </recommendedName>
</protein>
<feature type="domain" description="Gnk2-homologous" evidence="21">
    <location>
        <begin position="206"/>
        <end position="307"/>
    </location>
</feature>
<dbReference type="Pfam" id="PF07714">
    <property type="entry name" value="PK_Tyr_Ser-Thr"/>
    <property type="match status" value="1"/>
</dbReference>
<evidence type="ECO:0000256" key="4">
    <source>
        <dbReference type="ARBA" id="ARBA00022679"/>
    </source>
</evidence>
<evidence type="ECO:0000256" key="12">
    <source>
        <dbReference type="ARBA" id="ARBA00023136"/>
    </source>
</evidence>
<dbReference type="GO" id="GO:0140662">
    <property type="term" value="F:ATP-dependent protein folding chaperone"/>
    <property type="evidence" value="ECO:0007669"/>
    <property type="project" value="InterPro"/>
</dbReference>
<keyword evidence="9 22" id="KW-0418">Kinase</keyword>
<feature type="domain" description="Protein kinase" evidence="20">
    <location>
        <begin position="476"/>
        <end position="762"/>
    </location>
</feature>
<dbReference type="FunFam" id="1.10.510.10:FF:001697">
    <property type="entry name" value="Uncharacterized protein"/>
    <property type="match status" value="1"/>
</dbReference>
<comment type="caution">
    <text evidence="22">The sequence shown here is derived from an EMBL/GenBank/DDBJ whole genome shotgun (WGS) entry which is preliminary data.</text>
</comment>
<keyword evidence="6" id="KW-0732">Signal</keyword>
<dbReference type="FunFam" id="1.10.510.10:FF:001023">
    <property type="entry name" value="Os07g0541700 protein"/>
    <property type="match status" value="1"/>
</dbReference>
<keyword evidence="5 19" id="KW-0812">Transmembrane</keyword>
<evidence type="ECO:0000256" key="17">
    <source>
        <dbReference type="ARBA" id="ARBA00048679"/>
    </source>
</evidence>
<feature type="transmembrane region" description="Helical" evidence="19">
    <location>
        <begin position="97"/>
        <end position="115"/>
    </location>
</feature>
<keyword evidence="14 22" id="KW-0675">Receptor</keyword>
<dbReference type="SMART" id="SM00220">
    <property type="entry name" value="S_TKc"/>
    <property type="match status" value="1"/>
</dbReference>
<evidence type="ECO:0000256" key="2">
    <source>
        <dbReference type="ARBA" id="ARBA00012513"/>
    </source>
</evidence>
<evidence type="ECO:0000313" key="22">
    <source>
        <dbReference type="EMBL" id="RVW45851.1"/>
    </source>
</evidence>
<dbReference type="Gene3D" id="3.30.430.20">
    <property type="entry name" value="Gnk2 domain, C-X8-C-X2-C motif"/>
    <property type="match status" value="1"/>
</dbReference>
<dbReference type="CDD" id="cd23509">
    <property type="entry name" value="Gnk2-like"/>
    <property type="match status" value="1"/>
</dbReference>
<proteinExistence type="predicted"/>
<keyword evidence="3" id="KW-0723">Serine/threonine-protein kinase</keyword>
<accession>A0A438EDE4</accession>
<dbReference type="InterPro" id="IPR000719">
    <property type="entry name" value="Prot_kinase_dom"/>
</dbReference>
<dbReference type="InterPro" id="IPR017441">
    <property type="entry name" value="Protein_kinase_ATP_BS"/>
</dbReference>
<dbReference type="PANTHER" id="PTHR27002:SF123">
    <property type="entry name" value="CYSTEINE-RICH RECEPTOR-LIKE PROTEIN KINASE 45"/>
    <property type="match status" value="1"/>
</dbReference>
<dbReference type="InterPro" id="IPR001245">
    <property type="entry name" value="Ser-Thr/Tyr_kinase_cat_dom"/>
</dbReference>
<dbReference type="PROSITE" id="PS51473">
    <property type="entry name" value="GNK2"/>
    <property type="match status" value="1"/>
</dbReference>
<keyword evidence="12 19" id="KW-0472">Membrane</keyword>
<comment type="catalytic activity">
    <reaction evidence="16">
        <text>L-threonyl-[protein] + ATP = O-phospho-L-threonyl-[protein] + ADP + H(+)</text>
        <dbReference type="Rhea" id="RHEA:46608"/>
        <dbReference type="Rhea" id="RHEA-COMP:11060"/>
        <dbReference type="Rhea" id="RHEA-COMP:11605"/>
        <dbReference type="ChEBI" id="CHEBI:15378"/>
        <dbReference type="ChEBI" id="CHEBI:30013"/>
        <dbReference type="ChEBI" id="CHEBI:30616"/>
        <dbReference type="ChEBI" id="CHEBI:61977"/>
        <dbReference type="ChEBI" id="CHEBI:456216"/>
        <dbReference type="EC" id="2.7.11.1"/>
    </reaction>
</comment>
<dbReference type="GO" id="GO:0005524">
    <property type="term" value="F:ATP binding"/>
    <property type="evidence" value="ECO:0007669"/>
    <property type="project" value="UniProtKB-UniRule"/>
</dbReference>
<dbReference type="GO" id="GO:0016020">
    <property type="term" value="C:membrane"/>
    <property type="evidence" value="ECO:0007669"/>
    <property type="project" value="UniProtKB-SubCell"/>
</dbReference>
<evidence type="ECO:0000259" key="21">
    <source>
        <dbReference type="PROSITE" id="PS51473"/>
    </source>
</evidence>
<evidence type="ECO:0000259" key="20">
    <source>
        <dbReference type="PROSITE" id="PS50011"/>
    </source>
</evidence>
<keyword evidence="4" id="KW-0808">Transferase</keyword>
<sequence length="791" mass="88244">MPQFRVKNSVVTVPAYFNDSQCQATKDGISYLHEDSRLRIIHRDLKPNNVLLDGDMNPEISDFGLARIFAGSENGTNTANIVGSYGYMAPEMLWKGYIPLSLMFFSFGVVLLEILTGRKNSGFHLSGMGLSLLSYPEGPTFSVGIFANNQEIASGSSSSVNDLTASTTMPRRWDCSILKTDKELTFSHVFLLLPLLLLSTPAIAQPMYTFCDSGTGNYTSNSSFENNLKHLLQSLPSNTYLTCFNITSMGIDANRVSGRALCRGDVTDKVCWICLENASREIMKECKSQEAIIWYELCQVHYSYRILSGMDAYTGKYPLWNNQEKNVSDPLSFYEVLNDLMRNLTIKAAQGPSKLMFGTDQVKFSRHAAMVGEVELFLAGVCNMRYGLTRFYDTPSVKVVAKIFPDFIAAVLVGSCVLYYRGRTGTQNDEEKSQRALLHNLATPTAAAITQEFNLLSSQELPFMELATIRAATNDFSESNKLGHGGFGTVYKGVLPNGKEIAVKRLSKKSWQGIEEFKNEIILIAKLQHRNLVRLLGCGTEGQEKLLIYEFMPNKSLDIFIFDADKRQQLNWEICHNIIDGIARGLLYLHEDSRLKIIHRDLKPNNVLLNHDMVAKISDFGMARIFGENQNAANTRRIVGTYGYMAPEYAMEGMFSMKSDVFSFGVILLEIISGKRNSGFHLTGHAHTLPAYAWKLWNEGKGLEFVHPLLTESCPTEVVLRCIHIGLLCVQENPADRLTMSSVVVLLESKSMALPEPKQPPFSVGIAIQFNQSPTTPLSVNELAVSSFLPR</sequence>
<dbReference type="SUPFAM" id="SSF56112">
    <property type="entry name" value="Protein kinase-like (PK-like)"/>
    <property type="match status" value="2"/>
</dbReference>
<organism evidence="22 23">
    <name type="scientific">Vitis vinifera</name>
    <name type="common">Grape</name>
    <dbReference type="NCBI Taxonomy" id="29760"/>
    <lineage>
        <taxon>Eukaryota</taxon>
        <taxon>Viridiplantae</taxon>
        <taxon>Streptophyta</taxon>
        <taxon>Embryophyta</taxon>
        <taxon>Tracheophyta</taxon>
        <taxon>Spermatophyta</taxon>
        <taxon>Magnoliopsida</taxon>
        <taxon>eudicotyledons</taxon>
        <taxon>Gunneridae</taxon>
        <taxon>Pentapetalae</taxon>
        <taxon>rosids</taxon>
        <taxon>Vitales</taxon>
        <taxon>Vitaceae</taxon>
        <taxon>Viteae</taxon>
        <taxon>Vitis</taxon>
    </lineage>
</organism>
<evidence type="ECO:0000256" key="6">
    <source>
        <dbReference type="ARBA" id="ARBA00022729"/>
    </source>
</evidence>
<gene>
    <name evidence="22" type="primary">CRK8_0</name>
    <name evidence="22" type="ORF">CK203_112840</name>
</gene>
<dbReference type="GO" id="GO:0004674">
    <property type="term" value="F:protein serine/threonine kinase activity"/>
    <property type="evidence" value="ECO:0007669"/>
    <property type="project" value="UniProtKB-KW"/>
</dbReference>
<keyword evidence="10 18" id="KW-0067">ATP-binding</keyword>
<evidence type="ECO:0000256" key="15">
    <source>
        <dbReference type="ARBA" id="ARBA00023180"/>
    </source>
</evidence>
<dbReference type="AlphaFoldDB" id="A0A438EDE4"/>
<comment type="subcellular location">
    <subcellularLocation>
        <location evidence="1">Membrane</location>
        <topology evidence="1">Single-pass membrane protein</topology>
    </subcellularLocation>
</comment>
<evidence type="ECO:0000256" key="16">
    <source>
        <dbReference type="ARBA" id="ARBA00047899"/>
    </source>
</evidence>
<keyword evidence="8 18" id="KW-0547">Nucleotide-binding</keyword>
<keyword evidence="13" id="KW-1015">Disulfide bond</keyword>
<feature type="binding site" evidence="18">
    <location>
        <position position="504"/>
    </location>
    <ligand>
        <name>ATP</name>
        <dbReference type="ChEBI" id="CHEBI:30616"/>
    </ligand>
</feature>
<keyword evidence="7" id="KW-0677">Repeat</keyword>
<name>A0A438EDE4_VITVI</name>
<evidence type="ECO:0000256" key="11">
    <source>
        <dbReference type="ARBA" id="ARBA00022989"/>
    </source>
</evidence>
<dbReference type="InterPro" id="IPR002902">
    <property type="entry name" value="GNK2"/>
</dbReference>
<dbReference type="Gene3D" id="3.30.200.20">
    <property type="entry name" value="Phosphorylase Kinase, domain 1"/>
    <property type="match status" value="1"/>
</dbReference>
<dbReference type="EMBL" id="QGNW01001310">
    <property type="protein sequence ID" value="RVW45851.1"/>
    <property type="molecule type" value="Genomic_DNA"/>
</dbReference>
<dbReference type="Pfam" id="PF01657">
    <property type="entry name" value="Stress-antifung"/>
    <property type="match status" value="1"/>
</dbReference>
<evidence type="ECO:0000313" key="23">
    <source>
        <dbReference type="Proteomes" id="UP000288805"/>
    </source>
</evidence>
<dbReference type="PROSITE" id="PS00108">
    <property type="entry name" value="PROTEIN_KINASE_ST"/>
    <property type="match status" value="2"/>
</dbReference>
<dbReference type="Pfam" id="PF00069">
    <property type="entry name" value="Pkinase"/>
    <property type="match status" value="1"/>
</dbReference>
<dbReference type="FunFam" id="3.30.200.20:FF:000195">
    <property type="entry name" value="G-type lectin S-receptor-like serine/threonine-protein kinase"/>
    <property type="match status" value="1"/>
</dbReference>
<keyword evidence="15" id="KW-0325">Glycoprotein</keyword>
<dbReference type="Gene3D" id="3.30.420.40">
    <property type="match status" value="1"/>
</dbReference>
<evidence type="ECO:0000256" key="14">
    <source>
        <dbReference type="ARBA" id="ARBA00023170"/>
    </source>
</evidence>
<keyword evidence="11 19" id="KW-1133">Transmembrane helix</keyword>
<evidence type="ECO:0000256" key="18">
    <source>
        <dbReference type="PROSITE-ProRule" id="PRU10141"/>
    </source>
</evidence>
<evidence type="ECO:0000256" key="1">
    <source>
        <dbReference type="ARBA" id="ARBA00004167"/>
    </source>
</evidence>
<dbReference type="InterPro" id="IPR008271">
    <property type="entry name" value="Ser/Thr_kinase_AS"/>
</dbReference>
<reference evidence="22 23" key="1">
    <citation type="journal article" date="2018" name="PLoS Genet.">
        <title>Population sequencing reveals clonal diversity and ancestral inbreeding in the grapevine cultivar Chardonnay.</title>
        <authorList>
            <person name="Roach M.J."/>
            <person name="Johnson D.L."/>
            <person name="Bohlmann J."/>
            <person name="van Vuuren H.J."/>
            <person name="Jones S.J."/>
            <person name="Pretorius I.S."/>
            <person name="Schmidt S.A."/>
            <person name="Borneman A.R."/>
        </authorList>
    </citation>
    <scope>NUCLEOTIDE SEQUENCE [LARGE SCALE GENOMIC DNA]</scope>
    <source>
        <strain evidence="23">cv. Chardonnay</strain>
        <tissue evidence="22">Leaf</tissue>
    </source>
</reference>
<evidence type="ECO:0000256" key="8">
    <source>
        <dbReference type="ARBA" id="ARBA00022741"/>
    </source>
</evidence>
<evidence type="ECO:0000256" key="3">
    <source>
        <dbReference type="ARBA" id="ARBA00022527"/>
    </source>
</evidence>
<dbReference type="Gene3D" id="1.10.510.10">
    <property type="entry name" value="Transferase(Phosphotransferase) domain 1"/>
    <property type="match status" value="2"/>
</dbReference>
<dbReference type="PROSITE" id="PS50011">
    <property type="entry name" value="PROTEIN_KINASE_DOM"/>
    <property type="match status" value="2"/>
</dbReference>
<evidence type="ECO:0000256" key="9">
    <source>
        <dbReference type="ARBA" id="ARBA00022777"/>
    </source>
</evidence>
<dbReference type="PANTHER" id="PTHR27002">
    <property type="entry name" value="RECEPTOR-LIKE SERINE/THREONINE-PROTEIN KINASE SD1-8"/>
    <property type="match status" value="1"/>
</dbReference>
<evidence type="ECO:0000256" key="19">
    <source>
        <dbReference type="SAM" id="Phobius"/>
    </source>
</evidence>
<dbReference type="PROSITE" id="PS00107">
    <property type="entry name" value="PROTEIN_KINASE_ATP"/>
    <property type="match status" value="1"/>
</dbReference>
<dbReference type="InterPro" id="IPR038408">
    <property type="entry name" value="GNK2_sf"/>
</dbReference>
<dbReference type="InterPro" id="IPR011009">
    <property type="entry name" value="Kinase-like_dom_sf"/>
</dbReference>
<evidence type="ECO:0000256" key="10">
    <source>
        <dbReference type="ARBA" id="ARBA00022840"/>
    </source>
</evidence>
<evidence type="ECO:0000256" key="13">
    <source>
        <dbReference type="ARBA" id="ARBA00023157"/>
    </source>
</evidence>
<dbReference type="CDD" id="cd14066">
    <property type="entry name" value="STKc_IRAK"/>
    <property type="match status" value="1"/>
</dbReference>
<comment type="catalytic activity">
    <reaction evidence="17">
        <text>L-seryl-[protein] + ATP = O-phospho-L-seryl-[protein] + ADP + H(+)</text>
        <dbReference type="Rhea" id="RHEA:17989"/>
        <dbReference type="Rhea" id="RHEA-COMP:9863"/>
        <dbReference type="Rhea" id="RHEA-COMP:11604"/>
        <dbReference type="ChEBI" id="CHEBI:15378"/>
        <dbReference type="ChEBI" id="CHEBI:29999"/>
        <dbReference type="ChEBI" id="CHEBI:30616"/>
        <dbReference type="ChEBI" id="CHEBI:83421"/>
        <dbReference type="ChEBI" id="CHEBI:456216"/>
        <dbReference type="EC" id="2.7.11.1"/>
    </reaction>
</comment>